<evidence type="ECO:0000256" key="1">
    <source>
        <dbReference type="ARBA" id="ARBA00001641"/>
    </source>
</evidence>
<dbReference type="GO" id="GO:0016162">
    <property type="term" value="F:cellulose 1,4-beta-cellobiosidase activity"/>
    <property type="evidence" value="ECO:0007669"/>
    <property type="project" value="UniProtKB-EC"/>
</dbReference>
<reference evidence="12" key="1">
    <citation type="journal article" date="2023" name="Mol. Phylogenet. Evol.">
        <title>Genome-scale phylogeny and comparative genomics of the fungal order Sordariales.</title>
        <authorList>
            <person name="Hensen N."/>
            <person name="Bonometti L."/>
            <person name="Westerberg I."/>
            <person name="Brannstrom I.O."/>
            <person name="Guillou S."/>
            <person name="Cros-Aarteil S."/>
            <person name="Calhoun S."/>
            <person name="Haridas S."/>
            <person name="Kuo A."/>
            <person name="Mondo S."/>
            <person name="Pangilinan J."/>
            <person name="Riley R."/>
            <person name="LaButti K."/>
            <person name="Andreopoulos B."/>
            <person name="Lipzen A."/>
            <person name="Chen C."/>
            <person name="Yan M."/>
            <person name="Daum C."/>
            <person name="Ng V."/>
            <person name="Clum A."/>
            <person name="Steindorff A."/>
            <person name="Ohm R.A."/>
            <person name="Martin F."/>
            <person name="Silar P."/>
            <person name="Natvig D.O."/>
            <person name="Lalanne C."/>
            <person name="Gautier V."/>
            <person name="Ament-Velasquez S.L."/>
            <person name="Kruys A."/>
            <person name="Hutchinson M.I."/>
            <person name="Powell A.J."/>
            <person name="Barry K."/>
            <person name="Miller A.N."/>
            <person name="Grigoriev I.V."/>
            <person name="Debuchy R."/>
            <person name="Gladieux P."/>
            <person name="Hiltunen Thoren M."/>
            <person name="Johannesson H."/>
        </authorList>
    </citation>
    <scope>NUCLEOTIDE SEQUENCE [LARGE SCALE GENOMIC DNA]</scope>
    <source>
        <strain evidence="12">CBS 284.82</strain>
    </source>
</reference>
<gene>
    <name evidence="11" type="ORF">C8A01DRAFT_43040</name>
</gene>
<dbReference type="Proteomes" id="UP001303115">
    <property type="component" value="Unassembled WGS sequence"/>
</dbReference>
<evidence type="ECO:0000313" key="11">
    <source>
        <dbReference type="EMBL" id="KAK4044106.1"/>
    </source>
</evidence>
<dbReference type="Pfam" id="PF00840">
    <property type="entry name" value="Glyco_hydro_7"/>
    <property type="match status" value="1"/>
</dbReference>
<comment type="similarity">
    <text evidence="2 9">Belongs to the glycosyl hydrolase 7 (cellulase C) family.</text>
</comment>
<keyword evidence="4 9" id="KW-0378">Hydrolase</keyword>
<evidence type="ECO:0000313" key="12">
    <source>
        <dbReference type="Proteomes" id="UP001303115"/>
    </source>
</evidence>
<dbReference type="InterPro" id="IPR037019">
    <property type="entry name" value="Glyco_hydro_7_sf"/>
</dbReference>
<dbReference type="EC" id="3.2.1.-" evidence="9"/>
<dbReference type="InterPro" id="IPR001722">
    <property type="entry name" value="Glyco_hydro_7"/>
</dbReference>
<dbReference type="PANTHER" id="PTHR33753">
    <property type="entry name" value="1,4-BETA-D-GLUCAN CELLOBIOHYDROLASE B"/>
    <property type="match status" value="1"/>
</dbReference>
<evidence type="ECO:0000256" key="6">
    <source>
        <dbReference type="ARBA" id="ARBA00023277"/>
    </source>
</evidence>
<dbReference type="InterPro" id="IPR013320">
    <property type="entry name" value="ConA-like_dom_sf"/>
</dbReference>
<comment type="catalytic activity">
    <reaction evidence="1">
        <text>Hydrolysis of (1-&gt;4)-beta-D-glucosidic linkages in cellulose and cellotetraose, releasing cellobiose from the non-reducing ends of the chains.</text>
        <dbReference type="EC" id="3.2.1.91"/>
    </reaction>
</comment>
<dbReference type="SUPFAM" id="SSF49899">
    <property type="entry name" value="Concanavalin A-like lectins/glucanases"/>
    <property type="match status" value="1"/>
</dbReference>
<evidence type="ECO:0000256" key="5">
    <source>
        <dbReference type="ARBA" id="ARBA00023001"/>
    </source>
</evidence>
<evidence type="ECO:0000256" key="8">
    <source>
        <dbReference type="ARBA" id="ARBA00023326"/>
    </source>
</evidence>
<dbReference type="PANTHER" id="PTHR33753:SF2">
    <property type="entry name" value="GLYCOSIDE HYDROLASE FAMILY 7 PROTEIN"/>
    <property type="match status" value="1"/>
</dbReference>
<dbReference type="GO" id="GO:0030245">
    <property type="term" value="P:cellulose catabolic process"/>
    <property type="evidence" value="ECO:0007669"/>
    <property type="project" value="UniProtKB-KW"/>
</dbReference>
<keyword evidence="6" id="KW-0119">Carbohydrate metabolism</keyword>
<name>A0AAN6SVX6_9PEZI</name>
<dbReference type="AlphaFoldDB" id="A0AAN6SVX6"/>
<accession>A0AAN6SVX6</accession>
<keyword evidence="7 9" id="KW-0326">Glycosidase</keyword>
<evidence type="ECO:0000256" key="4">
    <source>
        <dbReference type="ARBA" id="ARBA00022801"/>
    </source>
</evidence>
<protein>
    <recommendedName>
        <fullName evidence="9">Glucanase</fullName>
        <ecNumber evidence="9">3.2.1.-</ecNumber>
    </recommendedName>
</protein>
<evidence type="ECO:0000256" key="3">
    <source>
        <dbReference type="ARBA" id="ARBA00022729"/>
    </source>
</evidence>
<keyword evidence="12" id="KW-1185">Reference proteome</keyword>
<evidence type="ECO:0000256" key="7">
    <source>
        <dbReference type="ARBA" id="ARBA00023295"/>
    </source>
</evidence>
<organism evidence="11 12">
    <name type="scientific">Parachaetomium inaequale</name>
    <dbReference type="NCBI Taxonomy" id="2588326"/>
    <lineage>
        <taxon>Eukaryota</taxon>
        <taxon>Fungi</taxon>
        <taxon>Dikarya</taxon>
        <taxon>Ascomycota</taxon>
        <taxon>Pezizomycotina</taxon>
        <taxon>Sordariomycetes</taxon>
        <taxon>Sordariomycetidae</taxon>
        <taxon>Sordariales</taxon>
        <taxon>Chaetomiaceae</taxon>
        <taxon>Parachaetomium</taxon>
    </lineage>
</organism>
<evidence type="ECO:0000256" key="10">
    <source>
        <dbReference type="SAM" id="SignalP"/>
    </source>
</evidence>
<keyword evidence="8 9" id="KW-0624">Polysaccharide degradation</keyword>
<feature type="signal peptide" evidence="10">
    <location>
        <begin position="1"/>
        <end position="19"/>
    </location>
</feature>
<dbReference type="EMBL" id="MU854321">
    <property type="protein sequence ID" value="KAK4044106.1"/>
    <property type="molecule type" value="Genomic_DNA"/>
</dbReference>
<keyword evidence="3 10" id="KW-0732">Signal</keyword>
<sequence>MRWSHLTSSFLLCQGLTAAQQVGSYQNETHPKLQWSSCTVDGGCQTVNGEIAMDANFRWLHKVDNYMNCFSGNTWEENQCSTVENCTNTCALDGADYARVYGVKVTNSSVSQRFKTNFDFAYNVGSRLFLLESKHKYQMFTLKNNELAFDVDLSTVECGINGALYFVPMDADGGQTRYATNKAGAEYGTGYCDASCPRDLKFVGGKANMEAWIPSETDPFSGKGLYGACCPQFSVWNSNAHSFEMSSHVCPPDRAGPTVCGYEECDNYGPYGGQNHWRGQCDRWGCSYNPYRMGNTAFYGKGKTVDTGRKFTVVTQWSETKVTQFFIQDGQKIELPAPVVEGLPKEAGLSADMCSKQRAVFGELDTMAQNGGWETHNRQLLSQPMVLVMSIGADVHGGLVEHQIWAHWIYGSGLKM</sequence>
<dbReference type="PRINTS" id="PR00734">
    <property type="entry name" value="GLHYDRLASE7"/>
</dbReference>
<feature type="chain" id="PRO_5042907517" description="Glucanase" evidence="10">
    <location>
        <begin position="20"/>
        <end position="416"/>
    </location>
</feature>
<keyword evidence="5 9" id="KW-0136">Cellulose degradation</keyword>
<proteinExistence type="inferred from homology"/>
<evidence type="ECO:0000256" key="9">
    <source>
        <dbReference type="RuleBase" id="RU361164"/>
    </source>
</evidence>
<evidence type="ECO:0000256" key="2">
    <source>
        <dbReference type="ARBA" id="ARBA00006044"/>
    </source>
</evidence>
<dbReference type="Gene3D" id="2.70.100.10">
    <property type="entry name" value="Glycoside hydrolase, family 7, domain"/>
    <property type="match status" value="1"/>
</dbReference>
<comment type="caution">
    <text evidence="11">The sequence shown here is derived from an EMBL/GenBank/DDBJ whole genome shotgun (WGS) entry which is preliminary data.</text>
</comment>